<reference evidence="2 3" key="1">
    <citation type="journal article" date="2008" name="ISME J.">
        <title>Comparative genomics of two ecotypes of the marine planktonic copiotroph Alteromonas macleodii suggests alternative lifestyles associated with different kinds of particulate organic matter.</title>
        <authorList>
            <person name="Ivars-Martinez E."/>
            <person name="Martin-Cuadrado A.B."/>
            <person name="D'Auria G."/>
            <person name="Mira A."/>
            <person name="Ferriera S."/>
            <person name="Johnson J."/>
            <person name="Friedman R."/>
            <person name="Rodriguez-Valera F."/>
        </authorList>
    </citation>
    <scope>NUCLEOTIDE SEQUENCE [LARGE SCALE GENOMIC DNA]</scope>
    <source>
        <strain evidence="3">DSM 17117 / CIP 110805 / LMG 28347 / Deep ecotype</strain>
    </source>
</reference>
<dbReference type="RefSeq" id="WP_012518332.1">
    <property type="nucleotide sequence ID" value="NC_011138.3"/>
</dbReference>
<dbReference type="AlphaFoldDB" id="F2GBA0"/>
<evidence type="ECO:0000313" key="3">
    <source>
        <dbReference type="Proteomes" id="UP000001870"/>
    </source>
</evidence>
<accession>F2GBA0</accession>
<sequence>MQTTILPSANPQHLVQHSVLPFAKAPFHKRAISAATIALAGGAVTAGLFVLMAELIRQDKVNISEAPPVFFEPIIYKPKLNDGKLVSQPSSARIRWSGKNIVY</sequence>
<reference evidence="2 3" key="2">
    <citation type="journal article" date="2015" name="Antonie Van Leeuwenhoek">
        <title>Ecophysiological diversity of a novel member of the genus Alteromonas, and description of Alteromonas mediterranea sp. nov.</title>
        <authorList>
            <person name="Ivanova E.P."/>
            <person name="Lopez-Perez M."/>
            <person name="Zabalos M."/>
            <person name="Nguyen S.H."/>
            <person name="Webb H.K."/>
            <person name="Ryan J."/>
            <person name="Lagutin K."/>
            <person name="Vyssotski M."/>
            <person name="Crawford R.J."/>
            <person name="Rodriguez-Valera F."/>
        </authorList>
    </citation>
    <scope>NUCLEOTIDE SEQUENCE [LARGE SCALE GENOMIC DNA]</scope>
    <source>
        <strain evidence="3">DSM 17117 / CIP 110805 / LMG 28347 / Deep ecotype</strain>
    </source>
</reference>
<organism evidence="2 3">
    <name type="scientific">Alteromonas mediterranea (strain DSM 17117 / CIP 110805 / LMG 28347 / Deep ecotype)</name>
    <dbReference type="NCBI Taxonomy" id="1774373"/>
    <lineage>
        <taxon>Bacteria</taxon>
        <taxon>Pseudomonadati</taxon>
        <taxon>Pseudomonadota</taxon>
        <taxon>Gammaproteobacteria</taxon>
        <taxon>Alteromonadales</taxon>
        <taxon>Alteromonadaceae</taxon>
        <taxon>Alteromonas/Salinimonas group</taxon>
        <taxon>Alteromonas</taxon>
    </lineage>
</organism>
<proteinExistence type="predicted"/>
<evidence type="ECO:0000313" key="2">
    <source>
        <dbReference type="EMBL" id="AEA98006.1"/>
    </source>
</evidence>
<evidence type="ECO:0000256" key="1">
    <source>
        <dbReference type="SAM" id="Phobius"/>
    </source>
</evidence>
<keyword evidence="1" id="KW-0812">Transmembrane</keyword>
<keyword evidence="1" id="KW-1133">Transmembrane helix</keyword>
<dbReference type="HOGENOM" id="CLU_2257807_0_0_6"/>
<dbReference type="EMBL" id="CP001103">
    <property type="protein sequence ID" value="AEA98006.1"/>
    <property type="molecule type" value="Genomic_DNA"/>
</dbReference>
<name>F2GBA0_ALTMD</name>
<protein>
    <submittedName>
        <fullName evidence="2">Uncharacterized protein</fullName>
    </submittedName>
</protein>
<dbReference type="Proteomes" id="UP000001870">
    <property type="component" value="Chromosome"/>
</dbReference>
<gene>
    <name evidence="2" type="ordered locus">MADE_1009340</name>
</gene>
<keyword evidence="3" id="KW-1185">Reference proteome</keyword>
<dbReference type="KEGG" id="amc:MADE_1009340"/>
<keyword evidence="1" id="KW-0472">Membrane</keyword>
<feature type="transmembrane region" description="Helical" evidence="1">
    <location>
        <begin position="31"/>
        <end position="53"/>
    </location>
</feature>